<feature type="binding site" evidence="10">
    <location>
        <begin position="219"/>
        <end position="234"/>
    </location>
    <ligand>
        <name>FAD</name>
        <dbReference type="ChEBI" id="CHEBI:57692"/>
    </ligand>
</feature>
<evidence type="ECO:0000256" key="6">
    <source>
        <dbReference type="ARBA" id="ARBA00023027"/>
    </source>
</evidence>
<keyword evidence="3" id="KW-0285">Flavoprotein</keyword>
<evidence type="ECO:0000313" key="15">
    <source>
        <dbReference type="Proteomes" id="UP000215332"/>
    </source>
</evidence>
<keyword evidence="5 14" id="KW-0560">Oxidoreductase</keyword>
<dbReference type="GO" id="GO:0051287">
    <property type="term" value="F:NAD binding"/>
    <property type="evidence" value="ECO:0007669"/>
    <property type="project" value="InterPro"/>
</dbReference>
<comment type="similarity">
    <text evidence="1">Belongs to the class-II pyridine nucleotide-disulfide oxidoreductase family.</text>
</comment>
<dbReference type="PANTHER" id="PTHR48105">
    <property type="entry name" value="THIOREDOXIN REDUCTASE 1-RELATED-RELATED"/>
    <property type="match status" value="1"/>
</dbReference>
<dbReference type="PRINTS" id="PR00469">
    <property type="entry name" value="PNDRDTASEII"/>
</dbReference>
<organism evidence="14 15">
    <name type="scientific">Cutibacterium granulosum</name>
    <dbReference type="NCBI Taxonomy" id="33011"/>
    <lineage>
        <taxon>Bacteria</taxon>
        <taxon>Bacillati</taxon>
        <taxon>Actinomycetota</taxon>
        <taxon>Actinomycetes</taxon>
        <taxon>Propionibacteriales</taxon>
        <taxon>Propionibacteriaceae</taxon>
        <taxon>Cutibacterium</taxon>
    </lineage>
</organism>
<comment type="cofactor">
    <cofactor evidence="10">
        <name>FAD</name>
        <dbReference type="ChEBI" id="CHEBI:57692"/>
    </cofactor>
    <text evidence="10">Binds 1 FAD per subunit.</text>
</comment>
<dbReference type="AlphaFoldDB" id="A0A239W3F6"/>
<evidence type="ECO:0000256" key="8">
    <source>
        <dbReference type="ARBA" id="ARBA00023284"/>
    </source>
</evidence>
<feature type="domain" description="FAD/NAD(P)-binding" evidence="12">
    <location>
        <begin position="218"/>
        <end position="505"/>
    </location>
</feature>
<comment type="subunit">
    <text evidence="2">Homodimer.</text>
</comment>
<dbReference type="GO" id="GO:0005829">
    <property type="term" value="C:cytosol"/>
    <property type="evidence" value="ECO:0007669"/>
    <property type="project" value="UniProtKB-ARBA"/>
</dbReference>
<evidence type="ECO:0000256" key="11">
    <source>
        <dbReference type="PIRSR" id="PIRSR000238-2"/>
    </source>
</evidence>
<sequence>MLDANLTTQLRSYLTMLTTDVTLVPSPYTGDDSTRVEKSRQMDELLAEIADLSDAVSVADPVASQYEPSFAVTRPGTDIGVRFAGLPMGHEFTSLVLALLQVGGHEIKEDEALKKAVTTVEGHHEFVTYMSLSCVNCPTVVQALNAMSVLNPNIRHTAVEGSTFRDEVAAKGVQSVPTIFLDGEEWGSGRMTMTEILEKLDAEAASGAHEDLSHRDPYDVLVVGAGPAGAAAGVYAARKGIRTAVVGDRVGGQVLDTDTIDNLVSVPHTTGSELAASLNAHMADYELDLIEHQHATGLTPGGDGFTVHLTDGNLRSRAVILATGARWRHLGVPGEEEYRTRGVTYCPHCDGPLFRGKRVAVIGGGNSGVEAALDLAGVVEHVTVIEFLDELKADEVLLTALGKLDNVDVITGTATTSIDGDGTTVTGLSYTDRTSGQEHSIDVSGVFVQIGLLPNTEWLSEAVELNGRGEVVIDERCRTSVPGIFAAGDCTTQAYKQIITSMGSGATASLAAFDHLIRNQA</sequence>
<keyword evidence="7 11" id="KW-1015">Disulfide bond</keyword>
<protein>
    <submittedName>
        <fullName evidence="14">Alkyl hydroperoxide reductase subunit F</fullName>
        <ecNumber evidence="14">1.8.1.-</ecNumber>
    </submittedName>
</protein>
<dbReference type="eggNOG" id="COG3634">
    <property type="taxonomic scope" value="Bacteria"/>
</dbReference>
<evidence type="ECO:0000256" key="5">
    <source>
        <dbReference type="ARBA" id="ARBA00023002"/>
    </source>
</evidence>
<dbReference type="GO" id="GO:0050660">
    <property type="term" value="F:flavin adenine dinucleotide binding"/>
    <property type="evidence" value="ECO:0007669"/>
    <property type="project" value="InterPro"/>
</dbReference>
<dbReference type="InterPro" id="IPR044142">
    <property type="entry name" value="AhpF_NTD_N"/>
</dbReference>
<dbReference type="InterPro" id="IPR044141">
    <property type="entry name" value="AhpF_NTD_C"/>
</dbReference>
<dbReference type="GO" id="GO:0032991">
    <property type="term" value="C:protein-containing complex"/>
    <property type="evidence" value="ECO:0007669"/>
    <property type="project" value="UniProtKB-ARBA"/>
</dbReference>
<dbReference type="GO" id="GO:0000302">
    <property type="term" value="P:response to reactive oxygen species"/>
    <property type="evidence" value="ECO:0007669"/>
    <property type="project" value="InterPro"/>
</dbReference>
<keyword evidence="4 10" id="KW-0274">FAD</keyword>
<dbReference type="NCBIfam" id="TIGR03140">
    <property type="entry name" value="AhpF"/>
    <property type="match status" value="1"/>
</dbReference>
<dbReference type="PRINTS" id="PR00368">
    <property type="entry name" value="FADPNR"/>
</dbReference>
<dbReference type="Pfam" id="PF07992">
    <property type="entry name" value="Pyr_redox_2"/>
    <property type="match status" value="1"/>
</dbReference>
<dbReference type="InterPro" id="IPR023753">
    <property type="entry name" value="FAD/NAD-binding_dom"/>
</dbReference>
<feature type="domain" description="Thioredoxin-like fold" evidence="13">
    <location>
        <begin position="130"/>
        <end position="200"/>
    </location>
</feature>
<dbReference type="InterPro" id="IPR008255">
    <property type="entry name" value="Pyr_nucl-diS_OxRdtase_2_AS"/>
</dbReference>
<dbReference type="GO" id="GO:0102039">
    <property type="term" value="F:NADH-dependent peroxiredoxin activity"/>
    <property type="evidence" value="ECO:0007669"/>
    <property type="project" value="InterPro"/>
</dbReference>
<evidence type="ECO:0000256" key="9">
    <source>
        <dbReference type="ARBA" id="ARBA00048132"/>
    </source>
</evidence>
<dbReference type="InterPro" id="IPR012336">
    <property type="entry name" value="Thioredoxin-like_fold"/>
</dbReference>
<dbReference type="KEGG" id="cgrn:4412665_00164"/>
<evidence type="ECO:0000256" key="7">
    <source>
        <dbReference type="ARBA" id="ARBA00023157"/>
    </source>
</evidence>
<proteinExistence type="inferred from homology"/>
<evidence type="ECO:0000256" key="10">
    <source>
        <dbReference type="PIRSR" id="PIRSR000238-1"/>
    </source>
</evidence>
<feature type="binding site" evidence="10">
    <location>
        <begin position="479"/>
        <end position="489"/>
    </location>
    <ligand>
        <name>FAD</name>
        <dbReference type="ChEBI" id="CHEBI:57692"/>
    </ligand>
</feature>
<gene>
    <name evidence="14" type="primary">ahpF</name>
    <name evidence="14" type="ORF">SAMEA4412665_00164</name>
</gene>
<accession>A0A239W3F6</accession>
<name>A0A239W3F6_9ACTN</name>
<dbReference type="CDD" id="cd03026">
    <property type="entry name" value="AhpF_NTD_C"/>
    <property type="match status" value="1"/>
</dbReference>
<dbReference type="Gene3D" id="3.40.30.80">
    <property type="match status" value="1"/>
</dbReference>
<dbReference type="CDD" id="cd02974">
    <property type="entry name" value="AhpF_NTD_N"/>
    <property type="match status" value="1"/>
</dbReference>
<evidence type="ECO:0000256" key="3">
    <source>
        <dbReference type="ARBA" id="ARBA00022630"/>
    </source>
</evidence>
<dbReference type="InterPro" id="IPR036188">
    <property type="entry name" value="FAD/NAD-bd_sf"/>
</dbReference>
<dbReference type="InterPro" id="IPR012081">
    <property type="entry name" value="Alkyl_hydroperoxide_Rdtase_suF"/>
</dbReference>
<evidence type="ECO:0000256" key="1">
    <source>
        <dbReference type="ARBA" id="ARBA00009333"/>
    </source>
</evidence>
<dbReference type="InterPro" id="IPR036249">
    <property type="entry name" value="Thioredoxin-like_sf"/>
</dbReference>
<feature type="binding site" evidence="10">
    <location>
        <begin position="358"/>
        <end position="372"/>
    </location>
    <ligand>
        <name>NAD(+)</name>
        <dbReference type="ChEBI" id="CHEBI:57540"/>
    </ligand>
</feature>
<dbReference type="EMBL" id="LT906441">
    <property type="protein sequence ID" value="SNV28606.1"/>
    <property type="molecule type" value="Genomic_DNA"/>
</dbReference>
<dbReference type="PROSITE" id="PS00573">
    <property type="entry name" value="PYRIDINE_REDOX_2"/>
    <property type="match status" value="1"/>
</dbReference>
<keyword evidence="6 10" id="KW-0520">NAD</keyword>
<dbReference type="SUPFAM" id="SSF52833">
    <property type="entry name" value="Thioredoxin-like"/>
    <property type="match status" value="2"/>
</dbReference>
<comment type="catalytic activity">
    <reaction evidence="9">
        <text>[thioredoxin]-dithiol + NADP(+) = [thioredoxin]-disulfide + NADPH + H(+)</text>
        <dbReference type="Rhea" id="RHEA:20345"/>
        <dbReference type="Rhea" id="RHEA-COMP:10698"/>
        <dbReference type="Rhea" id="RHEA-COMP:10700"/>
        <dbReference type="ChEBI" id="CHEBI:15378"/>
        <dbReference type="ChEBI" id="CHEBI:29950"/>
        <dbReference type="ChEBI" id="CHEBI:50058"/>
        <dbReference type="ChEBI" id="CHEBI:57783"/>
        <dbReference type="ChEBI" id="CHEBI:58349"/>
        <dbReference type="EC" id="1.8.1.9"/>
    </reaction>
</comment>
<dbReference type="PROSITE" id="PS51354">
    <property type="entry name" value="GLUTAREDOXIN_2"/>
    <property type="match status" value="1"/>
</dbReference>
<dbReference type="Gene3D" id="3.50.50.60">
    <property type="entry name" value="FAD/NAD(P)-binding domain"/>
    <property type="match status" value="2"/>
</dbReference>
<dbReference type="FunFam" id="3.50.50.60:FF:000007">
    <property type="entry name" value="Alkyl hydroperoxide reductase, F subunit"/>
    <property type="match status" value="1"/>
</dbReference>
<evidence type="ECO:0000259" key="13">
    <source>
        <dbReference type="Pfam" id="PF13192"/>
    </source>
</evidence>
<evidence type="ECO:0000313" key="14">
    <source>
        <dbReference type="EMBL" id="SNV28606.1"/>
    </source>
</evidence>
<reference evidence="14 15" key="1">
    <citation type="submission" date="2017-06" db="EMBL/GenBank/DDBJ databases">
        <authorList>
            <consortium name="Pathogen Informatics"/>
        </authorList>
    </citation>
    <scope>NUCLEOTIDE SEQUENCE [LARGE SCALE GENOMIC DNA]</scope>
    <source>
        <strain evidence="14 15">NCTC11865</strain>
    </source>
</reference>
<dbReference type="Proteomes" id="UP000215332">
    <property type="component" value="Chromosome 1"/>
</dbReference>
<dbReference type="InterPro" id="IPR050097">
    <property type="entry name" value="Ferredoxin-NADP_redctase_2"/>
</dbReference>
<dbReference type="PIRSF" id="PIRSF000238">
    <property type="entry name" value="AhpF"/>
    <property type="match status" value="1"/>
</dbReference>
<dbReference type="Pfam" id="PF13192">
    <property type="entry name" value="Thioredoxin_3"/>
    <property type="match status" value="1"/>
</dbReference>
<dbReference type="GO" id="GO:0004791">
    <property type="term" value="F:thioredoxin-disulfide reductase (NADPH) activity"/>
    <property type="evidence" value="ECO:0007669"/>
    <property type="project" value="UniProtKB-EC"/>
</dbReference>
<dbReference type="SUPFAM" id="SSF51905">
    <property type="entry name" value="FAD/NAD(P)-binding domain"/>
    <property type="match status" value="1"/>
</dbReference>
<keyword evidence="10" id="KW-0521">NADP</keyword>
<keyword evidence="8 11" id="KW-0676">Redox-active center</keyword>
<evidence type="ECO:0000259" key="12">
    <source>
        <dbReference type="Pfam" id="PF07992"/>
    </source>
</evidence>
<evidence type="ECO:0000256" key="2">
    <source>
        <dbReference type="ARBA" id="ARBA00011738"/>
    </source>
</evidence>
<dbReference type="EC" id="1.8.1.-" evidence="14"/>
<feature type="disulfide bond" description="Redox-active" evidence="11">
    <location>
        <begin position="346"/>
        <end position="349"/>
    </location>
</feature>
<evidence type="ECO:0000256" key="4">
    <source>
        <dbReference type="ARBA" id="ARBA00022827"/>
    </source>
</evidence>
<dbReference type="RefSeq" id="WP_021105089.1">
    <property type="nucleotide sequence ID" value="NZ_LT906441.1"/>
</dbReference>